<feature type="transmembrane region" description="Helical" evidence="1">
    <location>
        <begin position="242"/>
        <end position="264"/>
    </location>
</feature>
<keyword evidence="1" id="KW-0472">Membrane</keyword>
<keyword evidence="1" id="KW-1133">Transmembrane helix</keyword>
<dbReference type="Proteomes" id="UP000650833">
    <property type="component" value="Unassembled WGS sequence"/>
</dbReference>
<keyword evidence="3" id="KW-1185">Reference proteome</keyword>
<organism evidence="2 3">
    <name type="scientific">Mucor plumbeus</name>
    <dbReference type="NCBI Taxonomy" id="97098"/>
    <lineage>
        <taxon>Eukaryota</taxon>
        <taxon>Fungi</taxon>
        <taxon>Fungi incertae sedis</taxon>
        <taxon>Mucoromycota</taxon>
        <taxon>Mucoromycotina</taxon>
        <taxon>Mucoromycetes</taxon>
        <taxon>Mucorales</taxon>
        <taxon>Mucorineae</taxon>
        <taxon>Mucoraceae</taxon>
        <taxon>Mucor</taxon>
    </lineage>
</organism>
<evidence type="ECO:0000256" key="1">
    <source>
        <dbReference type="SAM" id="Phobius"/>
    </source>
</evidence>
<evidence type="ECO:0000313" key="3">
    <source>
        <dbReference type="Proteomes" id="UP000650833"/>
    </source>
</evidence>
<protein>
    <submittedName>
        <fullName evidence="2">Uncharacterized protein</fullName>
    </submittedName>
</protein>
<keyword evidence="1" id="KW-0812">Transmembrane</keyword>
<reference evidence="2" key="1">
    <citation type="submission" date="2020-12" db="EMBL/GenBank/DDBJ databases">
        <title>Metabolic potential, ecology and presence of endohyphal bacteria is reflected in genomic diversity of Mucoromycotina.</title>
        <authorList>
            <person name="Muszewska A."/>
            <person name="Okrasinska A."/>
            <person name="Steczkiewicz K."/>
            <person name="Drgas O."/>
            <person name="Orlowska M."/>
            <person name="Perlinska-Lenart U."/>
            <person name="Aleksandrzak-Piekarczyk T."/>
            <person name="Szatraj K."/>
            <person name="Zielenkiewicz U."/>
            <person name="Pilsyk S."/>
            <person name="Malc E."/>
            <person name="Mieczkowski P."/>
            <person name="Kruszewska J.S."/>
            <person name="Biernat P."/>
            <person name="Pawlowska J."/>
        </authorList>
    </citation>
    <scope>NUCLEOTIDE SEQUENCE</scope>
    <source>
        <strain evidence="2">CBS 226.32</strain>
    </source>
</reference>
<dbReference type="EMBL" id="JAEPRC010000119">
    <property type="protein sequence ID" value="KAG2208007.1"/>
    <property type="molecule type" value="Genomic_DNA"/>
</dbReference>
<name>A0A8H7RBQ6_9FUNG</name>
<accession>A0A8H7RBQ6</accession>
<gene>
    <name evidence="2" type="ORF">INT46_010373</name>
</gene>
<proteinExistence type="predicted"/>
<evidence type="ECO:0000313" key="2">
    <source>
        <dbReference type="EMBL" id="KAG2208007.1"/>
    </source>
</evidence>
<dbReference type="AlphaFoldDB" id="A0A8H7RBQ6"/>
<comment type="caution">
    <text evidence="2">The sequence shown here is derived from an EMBL/GenBank/DDBJ whole genome shotgun (WGS) entry which is preliminary data.</text>
</comment>
<sequence>MKKRELINGILGAKNKLFKVKQQLYEIRNSSSSQSTSKLTKLSVDNNKPYYQKVVESTPKNIAATDTVSKSPYLSLPASMKITPPTNKSRLWASKTHQKFDSLYFCQTAEEIDIAYRMHLDSRDTLRTFYFSNSFLKKNRRLKLIKAKHYCKLTAEEGRFSSFKRSIMLIGDRGYGIGSSFKIIKNLLQMNITACRLVSCFKKLSHPRTGTKDGIMKITNRAFVCLNNDCPNRFVVISRGKLSALVIGLIGASQFIFGVIFLCFDPHSTKEKQAKFKKSVFAFQTEIACRLALGEGITLE</sequence>